<dbReference type="GO" id="GO:0019478">
    <property type="term" value="P:D-amino acid catabolic process"/>
    <property type="evidence" value="ECO:0007669"/>
    <property type="project" value="TreeGrafter"/>
</dbReference>
<comment type="similarity">
    <text evidence="2">Belongs to the DAMOX/DASOX family.</text>
</comment>
<evidence type="ECO:0000256" key="6">
    <source>
        <dbReference type="PIRSR" id="PIRSR000189-1"/>
    </source>
</evidence>
<proteinExistence type="inferred from homology"/>
<dbReference type="Proteomes" id="UP000054988">
    <property type="component" value="Unassembled WGS sequence"/>
</dbReference>
<dbReference type="InterPro" id="IPR006076">
    <property type="entry name" value="FAD-dep_OxRdtase"/>
</dbReference>
<sequence length="369" mass="40115">MGSDSVKNIVVLGAGVVGLTTALRIQERGGYSVTIVAEILPTDPKSIKYTSQWAGAHHVSHAEKEPRQTKIDQETFKVFWELSAPGGPAEHCFMRLQQSEYYHEAPDGEHHLSWYPDYKILPKDKLAAGTSYGVEFSTVTIDSPAYLNYLLSRFLAAGGSITRGSVQHINQVVDGGAHIFSERKTPSPVDAIVVCLGLGAFAVGGIEDKDMYPIRGQTVVVRAPWIKFGRTISTKAGLWTYIIPRRSGDVIVGGIKDAGDWYPVPRPEITEDILERGFALCPELAPPEVRAQRTPTIGDVRPIIVEEGCGHRPARKGGIRLETLWIQGNSKKVPVVTNYGHGAAGYQSSWGSAAMALDLLEGALSQSKL</sequence>
<dbReference type="PIRSF" id="PIRSF000189">
    <property type="entry name" value="D-aa_oxidase"/>
    <property type="match status" value="1"/>
</dbReference>
<dbReference type="GO" id="GO:0003884">
    <property type="term" value="F:D-amino-acid oxidase activity"/>
    <property type="evidence" value="ECO:0007669"/>
    <property type="project" value="InterPro"/>
</dbReference>
<dbReference type="Gene3D" id="3.40.50.720">
    <property type="entry name" value="NAD(P)-binding Rossmann-like Domain"/>
    <property type="match status" value="1"/>
</dbReference>
<dbReference type="EMBL" id="LATX01002527">
    <property type="protein sequence ID" value="KTB27668.1"/>
    <property type="molecule type" value="Genomic_DNA"/>
</dbReference>
<evidence type="ECO:0000256" key="3">
    <source>
        <dbReference type="ARBA" id="ARBA00022630"/>
    </source>
</evidence>
<dbReference type="GO" id="GO:0071949">
    <property type="term" value="F:FAD binding"/>
    <property type="evidence" value="ECO:0007669"/>
    <property type="project" value="InterPro"/>
</dbReference>
<feature type="binding site" evidence="6">
    <location>
        <position position="241"/>
    </location>
    <ligand>
        <name>D-dopa</name>
        <dbReference type="ChEBI" id="CHEBI:149689"/>
    </ligand>
</feature>
<evidence type="ECO:0000313" key="9">
    <source>
        <dbReference type="Proteomes" id="UP000054988"/>
    </source>
</evidence>
<gene>
    <name evidence="8" type="ORF">WG66_19780</name>
</gene>
<organism evidence="8 9">
    <name type="scientific">Moniliophthora roreri</name>
    <name type="common">Frosty pod rot fungus</name>
    <name type="synonym">Monilia roreri</name>
    <dbReference type="NCBI Taxonomy" id="221103"/>
    <lineage>
        <taxon>Eukaryota</taxon>
        <taxon>Fungi</taxon>
        <taxon>Dikarya</taxon>
        <taxon>Basidiomycota</taxon>
        <taxon>Agaricomycotina</taxon>
        <taxon>Agaricomycetes</taxon>
        <taxon>Agaricomycetidae</taxon>
        <taxon>Agaricales</taxon>
        <taxon>Marasmiineae</taxon>
        <taxon>Marasmiaceae</taxon>
        <taxon>Moniliophthora</taxon>
    </lineage>
</organism>
<evidence type="ECO:0000256" key="5">
    <source>
        <dbReference type="ARBA" id="ARBA00023002"/>
    </source>
</evidence>
<dbReference type="PANTHER" id="PTHR11530">
    <property type="entry name" value="D-AMINO ACID OXIDASE"/>
    <property type="match status" value="1"/>
</dbReference>
<comment type="cofactor">
    <cofactor evidence="1 6">
        <name>FAD</name>
        <dbReference type="ChEBI" id="CHEBI:57692"/>
    </cofactor>
</comment>
<evidence type="ECO:0000256" key="1">
    <source>
        <dbReference type="ARBA" id="ARBA00001974"/>
    </source>
</evidence>
<dbReference type="Gene3D" id="3.30.9.10">
    <property type="entry name" value="D-Amino Acid Oxidase, subunit A, domain 2"/>
    <property type="match status" value="1"/>
</dbReference>
<feature type="domain" description="FAD dependent oxidoreductase" evidence="7">
    <location>
        <begin position="9"/>
        <end position="357"/>
    </location>
</feature>
<dbReference type="SUPFAM" id="SSF54373">
    <property type="entry name" value="FAD-linked reductases, C-terminal domain"/>
    <property type="match status" value="1"/>
</dbReference>
<dbReference type="eggNOG" id="KOG3923">
    <property type="taxonomic scope" value="Eukaryota"/>
</dbReference>
<name>A0A0W0EU88_MONRR</name>
<dbReference type="PANTHER" id="PTHR11530:SF11">
    <property type="entry name" value="D-ASPARTATE OXIDASE"/>
    <property type="match status" value="1"/>
</dbReference>
<keyword evidence="5" id="KW-0560">Oxidoreductase</keyword>
<feature type="binding site" evidence="6">
    <location>
        <position position="166"/>
    </location>
    <ligand>
        <name>FAD</name>
        <dbReference type="ChEBI" id="CHEBI:57692"/>
    </ligand>
</feature>
<dbReference type="Pfam" id="PF01266">
    <property type="entry name" value="DAO"/>
    <property type="match status" value="1"/>
</dbReference>
<protein>
    <recommendedName>
        <fullName evidence="7">FAD dependent oxidoreductase domain-containing protein</fullName>
    </recommendedName>
</protein>
<evidence type="ECO:0000256" key="2">
    <source>
        <dbReference type="ARBA" id="ARBA00006730"/>
    </source>
</evidence>
<dbReference type="AlphaFoldDB" id="A0A0W0EU88"/>
<dbReference type="GO" id="GO:0005737">
    <property type="term" value="C:cytoplasm"/>
    <property type="evidence" value="ECO:0007669"/>
    <property type="project" value="TreeGrafter"/>
</dbReference>
<comment type="caution">
    <text evidence="8">The sequence shown here is derived from an EMBL/GenBank/DDBJ whole genome shotgun (WGS) entry which is preliminary data.</text>
</comment>
<evidence type="ECO:0000313" key="8">
    <source>
        <dbReference type="EMBL" id="KTB27668.1"/>
    </source>
</evidence>
<reference evidence="8 9" key="1">
    <citation type="submission" date="2015-12" db="EMBL/GenBank/DDBJ databases">
        <title>Draft genome sequence of Moniliophthora roreri, the causal agent of frosty pod rot of cacao.</title>
        <authorList>
            <person name="Aime M.C."/>
            <person name="Diaz-Valderrama J.R."/>
            <person name="Kijpornyongpan T."/>
            <person name="Phillips-Mora W."/>
        </authorList>
    </citation>
    <scope>NUCLEOTIDE SEQUENCE [LARGE SCALE GENOMIC DNA]</scope>
    <source>
        <strain evidence="8 9">MCA 2952</strain>
    </source>
</reference>
<dbReference type="InterPro" id="IPR023209">
    <property type="entry name" value="DAO"/>
</dbReference>
<evidence type="ECO:0000259" key="7">
    <source>
        <dbReference type="Pfam" id="PF01266"/>
    </source>
</evidence>
<keyword evidence="4 6" id="KW-0274">FAD</keyword>
<evidence type="ECO:0000256" key="4">
    <source>
        <dbReference type="ARBA" id="ARBA00022827"/>
    </source>
</evidence>
<accession>A0A0W0EU88</accession>
<feature type="binding site" evidence="6">
    <location>
        <begin position="50"/>
        <end position="51"/>
    </location>
    <ligand>
        <name>FAD</name>
        <dbReference type="ChEBI" id="CHEBI:57692"/>
    </ligand>
</feature>
<keyword evidence="3" id="KW-0285">Flavoprotein</keyword>
<feature type="binding site" evidence="6">
    <location>
        <position position="312"/>
    </location>
    <ligand>
        <name>D-dopa</name>
        <dbReference type="ChEBI" id="CHEBI:149689"/>
    </ligand>
</feature>
<dbReference type="SUPFAM" id="SSF51971">
    <property type="entry name" value="Nucleotide-binding domain"/>
    <property type="match status" value="1"/>
</dbReference>